<dbReference type="AlphaFoldDB" id="A0A927H8S7"/>
<feature type="domain" description="Choice-of-anchor I" evidence="2">
    <location>
        <begin position="53"/>
        <end position="368"/>
    </location>
</feature>
<reference evidence="3" key="1">
    <citation type="submission" date="2020-09" db="EMBL/GenBank/DDBJ databases">
        <title>A novel bacterium of genus Paenibacillus, isolated from South China Sea.</title>
        <authorList>
            <person name="Huang H."/>
            <person name="Mo K."/>
            <person name="Hu Y."/>
        </authorList>
    </citation>
    <scope>NUCLEOTIDE SEQUENCE</scope>
    <source>
        <strain evidence="3">IB182493</strain>
    </source>
</reference>
<name>A0A927H8S7_9BACL</name>
<dbReference type="EMBL" id="JACXIY010000046">
    <property type="protein sequence ID" value="MBD2872375.1"/>
    <property type="molecule type" value="Genomic_DNA"/>
</dbReference>
<feature type="domain" description="Choice-of-anchor I" evidence="2">
    <location>
        <begin position="425"/>
        <end position="609"/>
    </location>
</feature>
<sequence length="727" mass="77813">MLKMWSKLAGVTALTLGLTSLAPAVSALEMPTDELTLTKIGGYSTGAELDEAGAEIVSYDAESRKVYLINGAASSFEIVDLSGLESGVPNQALEASEKISIADHSPSPGLFGDVTSIAVHPELDLIAAAVPNSVKTDNGSVVFFSKSGEYLGYVEVGALPDMITFTNTSTGSGRFLVANEGEPADDNYNIDPEGSVSIIDLFDESTGDSVQIGTGDIHAVVTSANFNDLPSTDAIDGNVRYGALTGYIPREELTLADWAKDFEPEYITVAEDGETAYVGLQENNAIAVLDLDSKTFTSVYGLGFKNYMLDFNKLDPSDRDPEEDASEINIQSGYPVLGAYMPDGMALKTINGKTYLFTANEGDAREWGDGTLDEENEPNLATDEVRFKDIYSDEGPEEGNVMELDAQYYPGTTQEELDALDLGALSADAKLGRLQLMNSVSDAVYKDPDTGTTHFGALYAYGGRSFSIWDVSKLGEQGQQVFDSRDDFEQAAKAFVPELFNSDHAENVFDDRSPSKGPEPEYVELGAIGDQTYSFVGLERQSALMVYNVTNPEAPKFVNFVNMRDLEEDGGGDLGPEGLKFVSADHSPTGKPLLLTGNEVSGTLAVFEISITDELAAFAVEASQDADTYAISEEGGIVRMTVNPGVSGWRTFGASVTAVLGHAGSETVVFKHSRGSEQVGISAIRGDFDVQTLAAEAQFNVRAGDKVEVYVVDELSNDPDQQPIVLH</sequence>
<dbReference type="InterPro" id="IPR011044">
    <property type="entry name" value="Quino_amine_DH_bsu"/>
</dbReference>
<dbReference type="Gene3D" id="2.130.10.10">
    <property type="entry name" value="YVTN repeat-like/Quinoprotein amine dehydrogenase"/>
    <property type="match status" value="1"/>
</dbReference>
<dbReference type="Pfam" id="PF22494">
    <property type="entry name" value="choice_anch_I"/>
    <property type="match status" value="2"/>
</dbReference>
<gene>
    <name evidence="3" type="ORF">IDH41_27710</name>
</gene>
<dbReference type="InterPro" id="IPR052956">
    <property type="entry name" value="Mesenchyme-surface_protein"/>
</dbReference>
<organism evidence="3 4">
    <name type="scientific">Paenibacillus arenilitoris</name>
    <dbReference type="NCBI Taxonomy" id="2772299"/>
    <lineage>
        <taxon>Bacteria</taxon>
        <taxon>Bacillati</taxon>
        <taxon>Bacillota</taxon>
        <taxon>Bacilli</taxon>
        <taxon>Bacillales</taxon>
        <taxon>Paenibacillaceae</taxon>
        <taxon>Paenibacillus</taxon>
    </lineage>
</organism>
<feature type="signal peptide" evidence="1">
    <location>
        <begin position="1"/>
        <end position="27"/>
    </location>
</feature>
<dbReference type="NCBIfam" id="NF038117">
    <property type="entry name" value="choice_anch_I"/>
    <property type="match status" value="1"/>
</dbReference>
<evidence type="ECO:0000256" key="1">
    <source>
        <dbReference type="SAM" id="SignalP"/>
    </source>
</evidence>
<evidence type="ECO:0000313" key="4">
    <source>
        <dbReference type="Proteomes" id="UP000632125"/>
    </source>
</evidence>
<protein>
    <submittedName>
        <fullName evidence="3">Choice-of-anchor I family protein</fullName>
    </submittedName>
</protein>
<proteinExistence type="predicted"/>
<accession>A0A927H8S7</accession>
<keyword evidence="1" id="KW-0732">Signal</keyword>
<dbReference type="InterPro" id="IPR055188">
    <property type="entry name" value="Choice_anch_I"/>
</dbReference>
<evidence type="ECO:0000259" key="2">
    <source>
        <dbReference type="Pfam" id="PF22494"/>
    </source>
</evidence>
<keyword evidence="4" id="KW-1185">Reference proteome</keyword>
<dbReference type="RefSeq" id="WP_190866996.1">
    <property type="nucleotide sequence ID" value="NZ_JACXIY010000046.1"/>
</dbReference>
<dbReference type="Proteomes" id="UP000632125">
    <property type="component" value="Unassembled WGS sequence"/>
</dbReference>
<evidence type="ECO:0000313" key="3">
    <source>
        <dbReference type="EMBL" id="MBD2872375.1"/>
    </source>
</evidence>
<dbReference type="SUPFAM" id="SSF50969">
    <property type="entry name" value="YVTN repeat-like/Quinoprotein amine dehydrogenase"/>
    <property type="match status" value="1"/>
</dbReference>
<dbReference type="PANTHER" id="PTHR46928:SF1">
    <property type="entry name" value="MESENCHYME-SPECIFIC CELL SURFACE GLYCOPROTEIN"/>
    <property type="match status" value="1"/>
</dbReference>
<dbReference type="InterPro" id="IPR015943">
    <property type="entry name" value="WD40/YVTN_repeat-like_dom_sf"/>
</dbReference>
<dbReference type="PANTHER" id="PTHR46928">
    <property type="entry name" value="MESENCHYME-SPECIFIC CELL SURFACE GLYCOPROTEIN"/>
    <property type="match status" value="1"/>
</dbReference>
<feature type="chain" id="PRO_5037044395" evidence="1">
    <location>
        <begin position="28"/>
        <end position="727"/>
    </location>
</feature>
<comment type="caution">
    <text evidence="3">The sequence shown here is derived from an EMBL/GenBank/DDBJ whole genome shotgun (WGS) entry which is preliminary data.</text>
</comment>